<keyword evidence="7 13" id="KW-0812">Transmembrane</keyword>
<name>A0A380NH68_9FIRM</name>
<dbReference type="OrthoDB" id="9810952at2"/>
<comment type="subcellular location">
    <subcellularLocation>
        <location evidence="1">Cell inner membrane</location>
        <topology evidence="1">Multi-pass membrane protein</topology>
    </subcellularLocation>
</comment>
<evidence type="ECO:0000256" key="8">
    <source>
        <dbReference type="ARBA" id="ARBA00022958"/>
    </source>
</evidence>
<feature type="binding site" evidence="12">
    <location>
        <position position="109"/>
    </location>
    <ligand>
        <name>K(+)</name>
        <dbReference type="ChEBI" id="CHEBI:29103"/>
    </ligand>
</feature>
<dbReference type="PIRSF" id="PIRSF006247">
    <property type="entry name" value="TrkH"/>
    <property type="match status" value="1"/>
</dbReference>
<feature type="transmembrane region" description="Helical" evidence="13">
    <location>
        <begin position="36"/>
        <end position="55"/>
    </location>
</feature>
<evidence type="ECO:0000256" key="6">
    <source>
        <dbReference type="ARBA" id="ARBA00022538"/>
    </source>
</evidence>
<keyword evidence="9 13" id="KW-1133">Transmembrane helix</keyword>
<dbReference type="PANTHER" id="PTHR32024:SF2">
    <property type="entry name" value="TRK SYSTEM POTASSIUM UPTAKE PROTEIN TRKG-RELATED"/>
    <property type="match status" value="1"/>
</dbReference>
<evidence type="ECO:0000256" key="12">
    <source>
        <dbReference type="PIRSR" id="PIRSR006247-1"/>
    </source>
</evidence>
<feature type="transmembrane region" description="Helical" evidence="13">
    <location>
        <begin position="268"/>
        <end position="290"/>
    </location>
</feature>
<keyword evidence="3" id="KW-0813">Transport</keyword>
<dbReference type="Pfam" id="PF02386">
    <property type="entry name" value="TrkH"/>
    <property type="match status" value="1"/>
</dbReference>
<dbReference type="GO" id="GO:0046872">
    <property type="term" value="F:metal ion binding"/>
    <property type="evidence" value="ECO:0007669"/>
    <property type="project" value="UniProtKB-KW"/>
</dbReference>
<evidence type="ECO:0000256" key="3">
    <source>
        <dbReference type="ARBA" id="ARBA00022448"/>
    </source>
</evidence>
<proteinExistence type="inferred from homology"/>
<accession>A0A380NH68</accession>
<protein>
    <submittedName>
        <fullName evidence="14">Trk system potassium uptake protein trkG</fullName>
    </submittedName>
</protein>
<keyword evidence="11 13" id="KW-0472">Membrane</keyword>
<feature type="transmembrane region" description="Helical" evidence="13">
    <location>
        <begin position="234"/>
        <end position="256"/>
    </location>
</feature>
<keyword evidence="4" id="KW-1003">Cell membrane</keyword>
<feature type="binding site" evidence="12">
    <location>
        <position position="217"/>
    </location>
    <ligand>
        <name>K(+)</name>
        <dbReference type="ChEBI" id="CHEBI:29103"/>
    </ligand>
</feature>
<dbReference type="GO" id="GO:0015379">
    <property type="term" value="F:potassium:chloride symporter activity"/>
    <property type="evidence" value="ECO:0007669"/>
    <property type="project" value="InterPro"/>
</dbReference>
<dbReference type="PANTHER" id="PTHR32024">
    <property type="entry name" value="TRK SYSTEM POTASSIUM UPTAKE PROTEIN TRKG-RELATED"/>
    <property type="match status" value="1"/>
</dbReference>
<dbReference type="Proteomes" id="UP000255367">
    <property type="component" value="Unassembled WGS sequence"/>
</dbReference>
<evidence type="ECO:0000313" key="14">
    <source>
        <dbReference type="EMBL" id="SUP40597.1"/>
    </source>
</evidence>
<organism evidence="14 15">
    <name type="scientific">Veillonella criceti</name>
    <dbReference type="NCBI Taxonomy" id="103891"/>
    <lineage>
        <taxon>Bacteria</taxon>
        <taxon>Bacillati</taxon>
        <taxon>Bacillota</taxon>
        <taxon>Negativicutes</taxon>
        <taxon>Veillonellales</taxon>
        <taxon>Veillonellaceae</taxon>
        <taxon>Veillonella</taxon>
    </lineage>
</organism>
<feature type="transmembrane region" description="Helical" evidence="13">
    <location>
        <begin position="9"/>
        <end position="30"/>
    </location>
</feature>
<dbReference type="RefSeq" id="WP_115309593.1">
    <property type="nucleotide sequence ID" value="NZ_UHIO01000001.1"/>
</dbReference>
<comment type="similarity">
    <text evidence="2">Belongs to the TrkH potassium transport family.</text>
</comment>
<evidence type="ECO:0000313" key="15">
    <source>
        <dbReference type="Proteomes" id="UP000255367"/>
    </source>
</evidence>
<keyword evidence="8 12" id="KW-0630">Potassium</keyword>
<feature type="transmembrane region" description="Helical" evidence="13">
    <location>
        <begin position="396"/>
        <end position="417"/>
    </location>
</feature>
<feature type="binding site" evidence="12">
    <location>
        <position position="430"/>
    </location>
    <ligand>
        <name>K(+)</name>
        <dbReference type="ChEBI" id="CHEBI:29103"/>
    </ligand>
</feature>
<keyword evidence="10" id="KW-0406">Ion transport</keyword>
<keyword evidence="6" id="KW-0633">Potassium transport</keyword>
<evidence type="ECO:0000256" key="5">
    <source>
        <dbReference type="ARBA" id="ARBA00022519"/>
    </source>
</evidence>
<feature type="transmembrane region" description="Helical" evidence="13">
    <location>
        <begin position="130"/>
        <end position="147"/>
    </location>
</feature>
<evidence type="ECO:0000256" key="11">
    <source>
        <dbReference type="ARBA" id="ARBA00023136"/>
    </source>
</evidence>
<gene>
    <name evidence="14" type="primary">trkG</name>
    <name evidence="14" type="ORF">NCTC12020_00334</name>
</gene>
<dbReference type="EMBL" id="UHIO01000001">
    <property type="protein sequence ID" value="SUP40597.1"/>
    <property type="molecule type" value="Genomic_DNA"/>
</dbReference>
<dbReference type="GO" id="GO:0005886">
    <property type="term" value="C:plasma membrane"/>
    <property type="evidence" value="ECO:0007669"/>
    <property type="project" value="UniProtKB-SubCell"/>
</dbReference>
<dbReference type="InterPro" id="IPR003445">
    <property type="entry name" value="Cat_transpt"/>
</dbReference>
<sequence>MRIQIVMHLVGQLILIVAAIMLVPFCYGLVFEEIYVSFLLSSLVAAITGGLLYYYGEPSTSYSLRDGFLTVSSIWILVSFFAALPFYFGGVLPSFIDALFESVSGITATGASVVPDIDALPQSYVLWRSLTHWLGGMGIVVLVLAFLKNLGADSAHLFNAEASVPRPGVVLPRIRSMAFKLWTIYLLFTAVCFTALCLAGMGYFDAVNMTFTTIATGGYTPNTGVTDIYSENGIIRGILIFFMILAGGNFTVYYAVFQRGLQAVWQDFEYRMYLLILGIGIFIVALSLFFGAGETISNALNHATFMLVSMQTGSGLVLGNYDIWPPLAQMMLFSATFFGGCSGSTTGGIKIIRIIILIKSVIIYLRKAIHPDIVQSITINGKRMPQKWVQMTQEFFFLYMTVFAISALGISATGLSFGESLQCVAGILGNVGLAFGALGPEGSFSILHPIAKVICIVDMLLGRLELFTLLVLLHPDFWQGYFLKRRKRSYKVWQPTGTHRRL</sequence>
<evidence type="ECO:0000256" key="13">
    <source>
        <dbReference type="SAM" id="Phobius"/>
    </source>
</evidence>
<evidence type="ECO:0000256" key="10">
    <source>
        <dbReference type="ARBA" id="ARBA00023065"/>
    </source>
</evidence>
<keyword evidence="15" id="KW-1185">Reference proteome</keyword>
<dbReference type="AlphaFoldDB" id="A0A380NH68"/>
<reference evidence="14 15" key="1">
    <citation type="submission" date="2018-06" db="EMBL/GenBank/DDBJ databases">
        <authorList>
            <consortium name="Pathogen Informatics"/>
            <person name="Doyle S."/>
        </authorList>
    </citation>
    <scope>NUCLEOTIDE SEQUENCE [LARGE SCALE GENOMIC DNA]</scope>
    <source>
        <strain evidence="14 15">NCTC12020</strain>
    </source>
</reference>
<evidence type="ECO:0000256" key="7">
    <source>
        <dbReference type="ARBA" id="ARBA00022692"/>
    </source>
</evidence>
<evidence type="ECO:0000256" key="1">
    <source>
        <dbReference type="ARBA" id="ARBA00004429"/>
    </source>
</evidence>
<feature type="transmembrane region" description="Helical" evidence="13">
    <location>
        <begin position="67"/>
        <end position="88"/>
    </location>
</feature>
<evidence type="ECO:0000256" key="9">
    <source>
        <dbReference type="ARBA" id="ARBA00022989"/>
    </source>
</evidence>
<evidence type="ECO:0000256" key="4">
    <source>
        <dbReference type="ARBA" id="ARBA00022475"/>
    </source>
</evidence>
<dbReference type="InterPro" id="IPR004772">
    <property type="entry name" value="TrkH"/>
</dbReference>
<evidence type="ECO:0000256" key="2">
    <source>
        <dbReference type="ARBA" id="ARBA00009137"/>
    </source>
</evidence>
<feature type="transmembrane region" description="Helical" evidence="13">
    <location>
        <begin position="182"/>
        <end position="204"/>
    </location>
</feature>
<feature type="binding site" evidence="12">
    <location>
        <position position="431"/>
    </location>
    <ligand>
        <name>K(+)</name>
        <dbReference type="ChEBI" id="CHEBI:29103"/>
    </ligand>
</feature>
<keyword evidence="12" id="KW-0479">Metal-binding</keyword>
<keyword evidence="5" id="KW-0997">Cell inner membrane</keyword>